<proteinExistence type="predicted"/>
<evidence type="ECO:0000313" key="1">
    <source>
        <dbReference type="EMBL" id="KAK8871388.1"/>
    </source>
</evidence>
<dbReference type="EMBL" id="JAPFFF010000013">
    <property type="protein sequence ID" value="KAK8871388.1"/>
    <property type="molecule type" value="Genomic_DNA"/>
</dbReference>
<protein>
    <submittedName>
        <fullName evidence="1">Uncharacterized protein</fullName>
    </submittedName>
</protein>
<sequence>MQASYIQTIINRLGMTQEDLKLFTPPRALYQHYQRSLIYNLNKSQIDLFLNIVQFDKRDRTVDQRRRMLIMYLDTHPQFQDANYIFIWFKLAEEYLRQRRKIIIHHTEFINYDRTKQHVGCFMSFAQKKPIISNEEDESSETRDPTYLEYDEEEDSDIQDLIFRAKSLKIA</sequence>
<reference evidence="1 2" key="1">
    <citation type="submission" date="2024-04" db="EMBL/GenBank/DDBJ databases">
        <title>Tritrichomonas musculus Genome.</title>
        <authorList>
            <person name="Alves-Ferreira E."/>
            <person name="Grigg M."/>
            <person name="Lorenzi H."/>
            <person name="Galac M."/>
        </authorList>
    </citation>
    <scope>NUCLEOTIDE SEQUENCE [LARGE SCALE GENOMIC DNA]</scope>
    <source>
        <strain evidence="1 2">EAF2021</strain>
    </source>
</reference>
<dbReference type="Proteomes" id="UP001470230">
    <property type="component" value="Unassembled WGS sequence"/>
</dbReference>
<evidence type="ECO:0000313" key="2">
    <source>
        <dbReference type="Proteomes" id="UP001470230"/>
    </source>
</evidence>
<gene>
    <name evidence="1" type="ORF">M9Y10_007113</name>
</gene>
<keyword evidence="2" id="KW-1185">Reference proteome</keyword>
<organism evidence="1 2">
    <name type="scientific">Tritrichomonas musculus</name>
    <dbReference type="NCBI Taxonomy" id="1915356"/>
    <lineage>
        <taxon>Eukaryota</taxon>
        <taxon>Metamonada</taxon>
        <taxon>Parabasalia</taxon>
        <taxon>Tritrichomonadida</taxon>
        <taxon>Tritrichomonadidae</taxon>
        <taxon>Tritrichomonas</taxon>
    </lineage>
</organism>
<accession>A0ABR2J1P8</accession>
<comment type="caution">
    <text evidence="1">The sequence shown here is derived from an EMBL/GenBank/DDBJ whole genome shotgun (WGS) entry which is preliminary data.</text>
</comment>
<name>A0ABR2J1P8_9EUKA</name>